<keyword evidence="2" id="KW-0540">Nuclease</keyword>
<sequence>MLKSMTGFGRGEYEDEQFSVTIEMKTVNHRYNEVAIRLPRFLNPVEDRIRKTILKSVNRGRIDVFINASYTNTENVSIKVDKALVLAYHNALRDVGSAIGCKDYKLNEQSEILYLSRCPDVINAQEGFFDVESVWPKLEQALRQAISNLVAMRETEGSNIYGDFIKRADLIAEKLAVIEERSPQVVEEYQIRLSDRINELLAKHNQVIEPERLLQEVAIFADRTSITEEIVRLKSHIKQFRLIIDADQPVGRKLDFLIQEFNREANTIASKANDYTLAQVVVEIKAEIEKIREQIQNIE</sequence>
<evidence type="ECO:0000313" key="8">
    <source>
        <dbReference type="EMBL" id="CDB46453.1"/>
    </source>
</evidence>
<evidence type="ECO:0000259" key="6">
    <source>
        <dbReference type="Pfam" id="PF03755"/>
    </source>
</evidence>
<protein>
    <submittedName>
        <fullName evidence="8">TIGR00255 family protein</fullName>
    </submittedName>
</protein>
<evidence type="ECO:0000256" key="2">
    <source>
        <dbReference type="ARBA" id="ARBA00022722"/>
    </source>
</evidence>
<organism evidence="8">
    <name type="scientific">Phascolarctobacterium faecium</name>
    <dbReference type="NCBI Taxonomy" id="33025"/>
    <lineage>
        <taxon>Bacteria</taxon>
        <taxon>Bacillati</taxon>
        <taxon>Bacillota</taxon>
        <taxon>Negativicutes</taxon>
        <taxon>Acidaminococcales</taxon>
        <taxon>Acidaminococcaceae</taxon>
        <taxon>Phascolarctobacterium</taxon>
    </lineage>
</organism>
<dbReference type="InterPro" id="IPR013551">
    <property type="entry name" value="YicC-like_C"/>
</dbReference>
<comment type="caution">
    <text evidence="8">The sequence shown here is derived from an EMBL/GenBank/DDBJ whole genome shotgun (WGS) entry which is preliminary data.</text>
</comment>
<evidence type="ECO:0000256" key="3">
    <source>
        <dbReference type="ARBA" id="ARBA00022759"/>
    </source>
</evidence>
<name>R6I8E0_9FIRM</name>
<dbReference type="Pfam" id="PF03755">
    <property type="entry name" value="YicC-like_N"/>
    <property type="match status" value="1"/>
</dbReference>
<accession>R6I8E0</accession>
<dbReference type="EMBL" id="CBDS010000087">
    <property type="protein sequence ID" value="CDB46453.1"/>
    <property type="molecule type" value="Genomic_DNA"/>
</dbReference>
<evidence type="ECO:0000256" key="4">
    <source>
        <dbReference type="ARBA" id="ARBA00022801"/>
    </source>
</evidence>
<evidence type="ECO:0000256" key="5">
    <source>
        <dbReference type="ARBA" id="ARBA00035648"/>
    </source>
</evidence>
<feature type="domain" description="Endoribonuclease YicC-like N-terminal" evidence="6">
    <location>
        <begin position="2"/>
        <end position="160"/>
    </location>
</feature>
<dbReference type="PANTHER" id="PTHR30636">
    <property type="entry name" value="UPF0701 PROTEIN YICC"/>
    <property type="match status" value="1"/>
</dbReference>
<keyword evidence="3" id="KW-0255">Endonuclease</keyword>
<dbReference type="AlphaFoldDB" id="R6I8E0"/>
<dbReference type="PANTHER" id="PTHR30636:SF3">
    <property type="entry name" value="UPF0701 PROTEIN YICC"/>
    <property type="match status" value="1"/>
</dbReference>
<gene>
    <name evidence="8" type="ORF">BN533_01509</name>
</gene>
<dbReference type="NCBIfam" id="TIGR00255">
    <property type="entry name" value="YicC/YloC family endoribonuclease"/>
    <property type="match status" value="1"/>
</dbReference>
<evidence type="ECO:0000259" key="7">
    <source>
        <dbReference type="Pfam" id="PF08340"/>
    </source>
</evidence>
<feature type="domain" description="Endoribonuclease YicC-like C-terminal" evidence="7">
    <location>
        <begin position="178"/>
        <end position="299"/>
    </location>
</feature>
<proteinExistence type="inferred from homology"/>
<dbReference type="eggNOG" id="COG1561">
    <property type="taxonomic scope" value="Bacteria"/>
</dbReference>
<dbReference type="InterPro" id="IPR005229">
    <property type="entry name" value="YicC/YloC-like"/>
</dbReference>
<dbReference type="Pfam" id="PF08340">
    <property type="entry name" value="YicC-like_C"/>
    <property type="match status" value="1"/>
</dbReference>
<keyword evidence="4" id="KW-0378">Hydrolase</keyword>
<dbReference type="STRING" id="1262914.BN533_01509"/>
<dbReference type="HOGENOM" id="CLU_076609_1_0_9"/>
<dbReference type="InterPro" id="IPR013527">
    <property type="entry name" value="YicC-like_N"/>
</dbReference>
<comment type="cofactor">
    <cofactor evidence="1">
        <name>a divalent metal cation</name>
        <dbReference type="ChEBI" id="CHEBI:60240"/>
    </cofactor>
</comment>
<reference evidence="8" key="1">
    <citation type="submission" date="2012-11" db="EMBL/GenBank/DDBJ databases">
        <title>Dependencies among metagenomic species, viruses, plasmids and units of genetic variation.</title>
        <authorList>
            <person name="Nielsen H.B."/>
            <person name="Almeida M."/>
            <person name="Juncker A.S."/>
            <person name="Rasmussen S."/>
            <person name="Li J."/>
            <person name="Sunagawa S."/>
            <person name="Plichta D."/>
            <person name="Gautier L."/>
            <person name="Le Chatelier E."/>
            <person name="Peletier E."/>
            <person name="Bonde I."/>
            <person name="Nielsen T."/>
            <person name="Manichanh C."/>
            <person name="Arumugam M."/>
            <person name="Batto J."/>
            <person name="Santos M.B.Q.D."/>
            <person name="Blom N."/>
            <person name="Borruel N."/>
            <person name="Burgdorf K.S."/>
            <person name="Boumezbeur F."/>
            <person name="Casellas F."/>
            <person name="Dore J."/>
            <person name="Guarner F."/>
            <person name="Hansen T."/>
            <person name="Hildebrand F."/>
            <person name="Kaas R.S."/>
            <person name="Kennedy S."/>
            <person name="Kristiansen K."/>
            <person name="Kultima J.R."/>
            <person name="Leonard P."/>
            <person name="Levenez F."/>
            <person name="Lund O."/>
            <person name="Moumen B."/>
            <person name="Le Paslier D."/>
            <person name="Pons N."/>
            <person name="Pedersen O."/>
            <person name="Prifti E."/>
            <person name="Qin J."/>
            <person name="Raes J."/>
            <person name="Tap J."/>
            <person name="Tims S."/>
            <person name="Ussery D.W."/>
            <person name="Yamada T."/>
            <person name="MetaHit consortium"/>
            <person name="Renault P."/>
            <person name="Sicheritz-Ponten T."/>
            <person name="Bork P."/>
            <person name="Wang J."/>
            <person name="Brunak S."/>
            <person name="Ehrlich S.D."/>
        </authorList>
    </citation>
    <scope>NUCLEOTIDE SEQUENCE [LARGE SCALE GENOMIC DNA]</scope>
</reference>
<dbReference type="GO" id="GO:0004521">
    <property type="term" value="F:RNA endonuclease activity"/>
    <property type="evidence" value="ECO:0007669"/>
    <property type="project" value="InterPro"/>
</dbReference>
<dbReference type="RefSeq" id="WP_021718409.1">
    <property type="nucleotide sequence ID" value="NZ_CP061002.1"/>
</dbReference>
<comment type="similarity">
    <text evidence="5">Belongs to the YicC/YloC family.</text>
</comment>
<dbReference type="GO" id="GO:0016787">
    <property type="term" value="F:hydrolase activity"/>
    <property type="evidence" value="ECO:0007669"/>
    <property type="project" value="UniProtKB-KW"/>
</dbReference>
<evidence type="ECO:0000256" key="1">
    <source>
        <dbReference type="ARBA" id="ARBA00001968"/>
    </source>
</evidence>